<dbReference type="InterPro" id="IPR015424">
    <property type="entry name" value="PyrdxlP-dep_Trfase"/>
</dbReference>
<dbReference type="GO" id="GO:0055085">
    <property type="term" value="P:transmembrane transport"/>
    <property type="evidence" value="ECO:0007669"/>
    <property type="project" value="InterPro"/>
</dbReference>
<dbReference type="AlphaFoldDB" id="A0A8B4BPC0"/>
<feature type="transmembrane region" description="Helical" evidence="6">
    <location>
        <begin position="86"/>
        <end position="108"/>
    </location>
</feature>
<feature type="transmembrane region" description="Helical" evidence="6">
    <location>
        <begin position="151"/>
        <end position="172"/>
    </location>
</feature>
<feature type="transmembrane region" description="Helical" evidence="6">
    <location>
        <begin position="41"/>
        <end position="65"/>
    </location>
</feature>
<feature type="transmembrane region" description="Helical" evidence="6">
    <location>
        <begin position="192"/>
        <end position="216"/>
    </location>
</feature>
<organism evidence="8 9">
    <name type="scientific">Heyndrickxia coagulans DSM 1 = ATCC 7050</name>
    <dbReference type="NCBI Taxonomy" id="1121088"/>
    <lineage>
        <taxon>Bacteria</taxon>
        <taxon>Bacillati</taxon>
        <taxon>Bacillota</taxon>
        <taxon>Bacilli</taxon>
        <taxon>Bacillales</taxon>
        <taxon>Bacillaceae</taxon>
        <taxon>Heyndrickxia</taxon>
    </lineage>
</organism>
<keyword evidence="4 6" id="KW-0472">Membrane</keyword>
<dbReference type="GO" id="GO:0008483">
    <property type="term" value="F:transaminase activity"/>
    <property type="evidence" value="ECO:0007669"/>
    <property type="project" value="InterPro"/>
</dbReference>
<feature type="transmembrane region" description="Helical" evidence="6">
    <location>
        <begin position="352"/>
        <end position="374"/>
    </location>
</feature>
<dbReference type="InterPro" id="IPR005814">
    <property type="entry name" value="Aminotrans_3"/>
</dbReference>
<protein>
    <submittedName>
        <fullName evidence="8">Putrescine importer</fullName>
    </submittedName>
</protein>
<evidence type="ECO:0000256" key="2">
    <source>
        <dbReference type="ARBA" id="ARBA00022692"/>
    </source>
</evidence>
<dbReference type="Pfam" id="PF00202">
    <property type="entry name" value="Aminotran_3"/>
    <property type="match status" value="1"/>
</dbReference>
<dbReference type="GO" id="GO:0016020">
    <property type="term" value="C:membrane"/>
    <property type="evidence" value="ECO:0007669"/>
    <property type="project" value="UniProtKB-SubCell"/>
</dbReference>
<evidence type="ECO:0000256" key="4">
    <source>
        <dbReference type="ARBA" id="ARBA00023136"/>
    </source>
</evidence>
<evidence type="ECO:0000313" key="8">
    <source>
        <dbReference type="EMBL" id="SHE27872.1"/>
    </source>
</evidence>
<sequence>MENVTLKRSLGLWAIVGLGLGYMTPTIVFDTFGIVSKETNGVVPLAYITALIVMLFTAISYGKMVKVFPNAGSAYTYTRETMNPHLGFLVGWAALLDYLLLPMVNALIIRIYMVSVFPNVPSWIWVVAYVAAVTGINVWSMGKTSNMNTILVAFELVLIAAFLVLAIVQFSHGMGKGTVITFDPLYHSGVRLSAVLTGATVVCFSFIGFDAVTMYAEEAKDPKIMPKAIMLTVFIGGAVFFIASYFAQALFPDVSHFKNTDDTLPEIGLYVGGTLFKLLFISGAFAATVASGLASHASVSRLLYVMGRNGVLPKRWFGYVHPKFRTPAWNVILVGLVSLLAITPSLELISSFINFGALIAFTFVNLSVVAFFVFRKKRYKTAKDVFSYLVMPAGAVVAKEEVFKSWFPNPFMHTTTFGGNPLACAAAIATIGVLIEGKLPERAAACGEYFLNGLKEAAKGHEDIVQEVRGKGLMIGVEFHSDELGYEVAKGMFDGGVLVAGTLINSKTLRFEPALTISYEEVDQVIRTFKHVLSQVKA</sequence>
<comment type="subcellular location">
    <subcellularLocation>
        <location evidence="1">Membrane</location>
        <topology evidence="1">Multi-pass membrane protein</topology>
    </subcellularLocation>
</comment>
<feature type="transmembrane region" description="Helical" evidence="6">
    <location>
        <begin position="228"/>
        <end position="247"/>
    </location>
</feature>
<dbReference type="PANTHER" id="PTHR42770:SF8">
    <property type="entry name" value="PUTRESCINE IMPORTER PUUP"/>
    <property type="match status" value="1"/>
</dbReference>
<evidence type="ECO:0000256" key="5">
    <source>
        <dbReference type="RuleBase" id="RU003560"/>
    </source>
</evidence>
<dbReference type="GO" id="GO:0030170">
    <property type="term" value="F:pyridoxal phosphate binding"/>
    <property type="evidence" value="ECO:0007669"/>
    <property type="project" value="InterPro"/>
</dbReference>
<evidence type="ECO:0000256" key="6">
    <source>
        <dbReference type="SAM" id="Phobius"/>
    </source>
</evidence>
<dbReference type="EMBL" id="FQUB01000003">
    <property type="protein sequence ID" value="SHE27872.1"/>
    <property type="molecule type" value="Genomic_DNA"/>
</dbReference>
<feature type="transmembrane region" description="Helical" evidence="6">
    <location>
        <begin position="12"/>
        <end position="35"/>
    </location>
</feature>
<keyword evidence="2 6" id="KW-0812">Transmembrane</keyword>
<reference evidence="8 9" key="1">
    <citation type="submission" date="2016-11" db="EMBL/GenBank/DDBJ databases">
        <authorList>
            <person name="Varghese N."/>
            <person name="Submissions S."/>
        </authorList>
    </citation>
    <scope>NUCLEOTIDE SEQUENCE [LARGE SCALE GENOMIC DNA]</scope>
    <source>
        <strain evidence="8 9">DSM 1</strain>
    </source>
</reference>
<feature type="transmembrane region" description="Helical" evidence="6">
    <location>
        <begin position="120"/>
        <end position="139"/>
    </location>
</feature>
<keyword evidence="3 6" id="KW-1133">Transmembrane helix</keyword>
<evidence type="ECO:0000256" key="3">
    <source>
        <dbReference type="ARBA" id="ARBA00022989"/>
    </source>
</evidence>
<gene>
    <name evidence="8" type="ORF">SAMN02745208_00052</name>
</gene>
<feature type="domain" description="Amino acid permease/ SLC12A" evidence="7">
    <location>
        <begin position="19"/>
        <end position="380"/>
    </location>
</feature>
<dbReference type="Proteomes" id="UP000184029">
    <property type="component" value="Unassembled WGS sequence"/>
</dbReference>
<dbReference type="PANTHER" id="PTHR42770">
    <property type="entry name" value="AMINO ACID TRANSPORTER-RELATED"/>
    <property type="match status" value="1"/>
</dbReference>
<accession>A0A8B4BPC0</accession>
<feature type="transmembrane region" description="Helical" evidence="6">
    <location>
        <begin position="328"/>
        <end position="346"/>
    </location>
</feature>
<comment type="similarity">
    <text evidence="5">Belongs to the class-III pyridoxal-phosphate-dependent aminotransferase family.</text>
</comment>
<proteinExistence type="inferred from homology"/>
<comment type="caution">
    <text evidence="8">The sequence shown here is derived from an EMBL/GenBank/DDBJ whole genome shotgun (WGS) entry which is preliminary data.</text>
</comment>
<evidence type="ECO:0000259" key="7">
    <source>
        <dbReference type="Pfam" id="PF00324"/>
    </source>
</evidence>
<dbReference type="SUPFAM" id="SSF53383">
    <property type="entry name" value="PLP-dependent transferases"/>
    <property type="match status" value="1"/>
</dbReference>
<feature type="transmembrane region" description="Helical" evidence="6">
    <location>
        <begin position="267"/>
        <end position="294"/>
    </location>
</feature>
<name>A0A8B4BPC0_HEYCO</name>
<keyword evidence="5" id="KW-0663">Pyridoxal phosphate</keyword>
<dbReference type="KEGG" id="bcoa:BF29_242"/>
<dbReference type="InterPro" id="IPR004841">
    <property type="entry name" value="AA-permease/SLC12A_dom"/>
</dbReference>
<evidence type="ECO:0000313" key="9">
    <source>
        <dbReference type="Proteomes" id="UP000184029"/>
    </source>
</evidence>
<dbReference type="Gene3D" id="1.20.1740.10">
    <property type="entry name" value="Amino acid/polyamine transporter I"/>
    <property type="match status" value="1"/>
</dbReference>
<dbReference type="InterPro" id="IPR050367">
    <property type="entry name" value="APC_superfamily"/>
</dbReference>
<dbReference type="Pfam" id="PF00324">
    <property type="entry name" value="AA_permease"/>
    <property type="match status" value="1"/>
</dbReference>
<evidence type="ECO:0000256" key="1">
    <source>
        <dbReference type="ARBA" id="ARBA00004141"/>
    </source>
</evidence>